<dbReference type="HOGENOM" id="CLU_781130_0_0_1"/>
<proteinExistence type="predicted"/>
<reference evidence="2 3" key="1">
    <citation type="submission" date="2014-06" db="EMBL/GenBank/DDBJ databases">
        <title>Evolutionary Origins and Diversification of the Mycorrhizal Mutualists.</title>
        <authorList>
            <consortium name="DOE Joint Genome Institute"/>
            <consortium name="Mycorrhizal Genomics Consortium"/>
            <person name="Kohler A."/>
            <person name="Kuo A."/>
            <person name="Nagy L.G."/>
            <person name="Floudas D."/>
            <person name="Copeland A."/>
            <person name="Barry K.W."/>
            <person name="Cichocki N."/>
            <person name="Veneault-Fourrey C."/>
            <person name="LaButti K."/>
            <person name="Lindquist E.A."/>
            <person name="Lipzen A."/>
            <person name="Lundell T."/>
            <person name="Morin E."/>
            <person name="Murat C."/>
            <person name="Riley R."/>
            <person name="Ohm R."/>
            <person name="Sun H."/>
            <person name="Tunlid A."/>
            <person name="Henrissat B."/>
            <person name="Grigoriev I.V."/>
            <person name="Hibbett D.S."/>
            <person name="Martin F."/>
        </authorList>
    </citation>
    <scope>NUCLEOTIDE SEQUENCE [LARGE SCALE GENOMIC DNA]</scope>
    <source>
        <strain evidence="2 3">SS14</strain>
    </source>
</reference>
<dbReference type="AlphaFoldDB" id="A0A0C9W0L7"/>
<keyword evidence="3" id="KW-1185">Reference proteome</keyword>
<sequence length="355" mass="39068">MSLPPPQIDIISPQEEGVWATFNKAMHAAFGNKKNSPKWTLSELHTACDNVSVPLVKLWMDVLMTAAKDASAHVAEKEATSTSVAQPKHNICPNHQQELCESATYANMKVKQVPTRKVKPSHIYINEHGSIMPQEDVAMDTVPNMIIESVSEAETDPEYVVSSIEPSASDTDGEMEIEADESVSNTECKAVQTAAVFINDGLPKKKQKHKNKDKTSKNKSNDQGSSSAPTPPKKKAHTQTDTGEVGEESGAQDNAEPPMKRDLLFIISMRSFPITVMDSYVHRKIKGSQTSLMSHLQTYFPAMFCLYSELKVHPDRPPTVQELQIAANIIPLDSKTATDYIQALEVKTGPLINTL</sequence>
<evidence type="ECO:0000313" key="3">
    <source>
        <dbReference type="Proteomes" id="UP000054279"/>
    </source>
</evidence>
<evidence type="ECO:0000313" key="2">
    <source>
        <dbReference type="EMBL" id="KIJ44965.1"/>
    </source>
</evidence>
<gene>
    <name evidence="2" type="ORF">M422DRAFT_251593</name>
</gene>
<organism evidence="2 3">
    <name type="scientific">Sphaerobolus stellatus (strain SS14)</name>
    <dbReference type="NCBI Taxonomy" id="990650"/>
    <lineage>
        <taxon>Eukaryota</taxon>
        <taxon>Fungi</taxon>
        <taxon>Dikarya</taxon>
        <taxon>Basidiomycota</taxon>
        <taxon>Agaricomycotina</taxon>
        <taxon>Agaricomycetes</taxon>
        <taxon>Phallomycetidae</taxon>
        <taxon>Geastrales</taxon>
        <taxon>Sphaerobolaceae</taxon>
        <taxon>Sphaerobolus</taxon>
    </lineage>
</organism>
<name>A0A0C9W0L7_SPHS4</name>
<feature type="region of interest" description="Disordered" evidence="1">
    <location>
        <begin position="199"/>
        <end position="257"/>
    </location>
</feature>
<feature type="region of interest" description="Disordered" evidence="1">
    <location>
        <begin position="153"/>
        <end position="186"/>
    </location>
</feature>
<evidence type="ECO:0000256" key="1">
    <source>
        <dbReference type="SAM" id="MobiDB-lite"/>
    </source>
</evidence>
<accession>A0A0C9W0L7</accession>
<dbReference type="EMBL" id="KN837114">
    <property type="protein sequence ID" value="KIJ44965.1"/>
    <property type="molecule type" value="Genomic_DNA"/>
</dbReference>
<protein>
    <submittedName>
        <fullName evidence="2">Uncharacterized protein</fullName>
    </submittedName>
</protein>
<feature type="compositionally biased region" description="Acidic residues" evidence="1">
    <location>
        <begin position="171"/>
        <end position="181"/>
    </location>
</feature>
<dbReference type="Proteomes" id="UP000054279">
    <property type="component" value="Unassembled WGS sequence"/>
</dbReference>